<accession>A0A1R3KAJ0</accession>
<dbReference type="AlphaFoldDB" id="A0A1R3KAJ0"/>
<dbReference type="OrthoDB" id="1735505at2759"/>
<proteinExistence type="predicted"/>
<organism evidence="1 2">
    <name type="scientific">Corchorus capsularis</name>
    <name type="common">Jute</name>
    <dbReference type="NCBI Taxonomy" id="210143"/>
    <lineage>
        <taxon>Eukaryota</taxon>
        <taxon>Viridiplantae</taxon>
        <taxon>Streptophyta</taxon>
        <taxon>Embryophyta</taxon>
        <taxon>Tracheophyta</taxon>
        <taxon>Spermatophyta</taxon>
        <taxon>Magnoliopsida</taxon>
        <taxon>eudicotyledons</taxon>
        <taxon>Gunneridae</taxon>
        <taxon>Pentapetalae</taxon>
        <taxon>rosids</taxon>
        <taxon>malvids</taxon>
        <taxon>Malvales</taxon>
        <taxon>Malvaceae</taxon>
        <taxon>Grewioideae</taxon>
        <taxon>Apeibeae</taxon>
        <taxon>Corchorus</taxon>
    </lineage>
</organism>
<feature type="non-terminal residue" evidence="1">
    <location>
        <position position="1"/>
    </location>
</feature>
<protein>
    <submittedName>
        <fullName evidence="1">Uncharacterized protein</fullName>
    </submittedName>
</protein>
<evidence type="ECO:0000313" key="1">
    <source>
        <dbReference type="EMBL" id="OMP04115.1"/>
    </source>
</evidence>
<name>A0A1R3KAJ0_COCAP</name>
<gene>
    <name evidence="1" type="ORF">CCACVL1_02189</name>
</gene>
<comment type="caution">
    <text evidence="1">The sequence shown here is derived from an EMBL/GenBank/DDBJ whole genome shotgun (WGS) entry which is preliminary data.</text>
</comment>
<dbReference type="Pfam" id="PF03140">
    <property type="entry name" value="DUF247"/>
    <property type="match status" value="1"/>
</dbReference>
<dbReference type="Gramene" id="OMP04115">
    <property type="protein sequence ID" value="OMP04115"/>
    <property type="gene ID" value="CCACVL1_02189"/>
</dbReference>
<dbReference type="EMBL" id="AWWV01005799">
    <property type="protein sequence ID" value="OMP04115.1"/>
    <property type="molecule type" value="Genomic_DNA"/>
</dbReference>
<reference evidence="1 2" key="1">
    <citation type="submission" date="2013-09" db="EMBL/GenBank/DDBJ databases">
        <title>Corchorus capsularis genome sequencing.</title>
        <authorList>
            <person name="Alam M."/>
            <person name="Haque M.S."/>
            <person name="Islam M.S."/>
            <person name="Emdad E.M."/>
            <person name="Islam M.M."/>
            <person name="Ahmed B."/>
            <person name="Halim A."/>
            <person name="Hossen Q.M.M."/>
            <person name="Hossain M.Z."/>
            <person name="Ahmed R."/>
            <person name="Khan M.M."/>
            <person name="Islam R."/>
            <person name="Rashid M.M."/>
            <person name="Khan S.A."/>
            <person name="Rahman M.S."/>
            <person name="Alam M."/>
        </authorList>
    </citation>
    <scope>NUCLEOTIDE SEQUENCE [LARGE SCALE GENOMIC DNA]</scope>
    <source>
        <strain evidence="2">cv. CVL-1</strain>
        <tissue evidence="1">Whole seedling</tissue>
    </source>
</reference>
<sequence>CLSIDFENSSMLGRKKDFQKYFWPKMIAIGPLHCDDPDLQKAKKLKHKLVAYFIKEHDLEKEMLYNKIKMEIGNLKKCYNSKEMEQYYMMMMRSSAGCSFWMVVHFYK</sequence>
<evidence type="ECO:0000313" key="2">
    <source>
        <dbReference type="Proteomes" id="UP000188268"/>
    </source>
</evidence>
<dbReference type="InterPro" id="IPR004158">
    <property type="entry name" value="DUF247_pln"/>
</dbReference>
<dbReference type="Proteomes" id="UP000188268">
    <property type="component" value="Unassembled WGS sequence"/>
</dbReference>
<keyword evidence="2" id="KW-1185">Reference proteome</keyword>